<dbReference type="AlphaFoldDB" id="A0A173TM42"/>
<organism evidence="1 2">
    <name type="scientific">Anaerostipes hadrus</name>
    <dbReference type="NCBI Taxonomy" id="649756"/>
    <lineage>
        <taxon>Bacteria</taxon>
        <taxon>Bacillati</taxon>
        <taxon>Bacillota</taxon>
        <taxon>Clostridia</taxon>
        <taxon>Lachnospirales</taxon>
        <taxon>Lachnospiraceae</taxon>
        <taxon>Anaerostipes</taxon>
    </lineage>
</organism>
<dbReference type="EMBL" id="CYXT01000017">
    <property type="protein sequence ID" value="CUN03470.1"/>
    <property type="molecule type" value="Genomic_DNA"/>
</dbReference>
<gene>
    <name evidence="1" type="ORF">ERS852425_02187</name>
</gene>
<dbReference type="Proteomes" id="UP000095598">
    <property type="component" value="Unassembled WGS sequence"/>
</dbReference>
<reference evidence="1 2" key="1">
    <citation type="submission" date="2015-09" db="EMBL/GenBank/DDBJ databases">
        <authorList>
            <consortium name="Pathogen Informatics"/>
        </authorList>
    </citation>
    <scope>NUCLEOTIDE SEQUENCE [LARGE SCALE GENOMIC DNA]</scope>
    <source>
        <strain evidence="1 2">2789STDY5608868</strain>
    </source>
</reference>
<evidence type="ECO:0000313" key="1">
    <source>
        <dbReference type="EMBL" id="CUN03470.1"/>
    </source>
</evidence>
<protein>
    <submittedName>
        <fullName evidence="1">Uncharacterized protein</fullName>
    </submittedName>
</protein>
<sequence length="99" mass="11845">MNDMKKMIKQFHQTKDDYQKEKIKKNTLETMQGDIEKILKEKYPEYSEKHKDDLMCEGYMAVLESLETVSPDLEEKEIVRQTKEKIECNMQGYIEAFVD</sequence>
<evidence type="ECO:0000313" key="2">
    <source>
        <dbReference type="Proteomes" id="UP000095598"/>
    </source>
</evidence>
<proteinExistence type="predicted"/>
<name>A0A173TM42_ANAHA</name>
<dbReference type="RefSeq" id="WP_044923457.1">
    <property type="nucleotide sequence ID" value="NZ_CYXT01000017.1"/>
</dbReference>
<accession>A0A173TM42</accession>